<dbReference type="AlphaFoldDB" id="A0A2A5B1J6"/>
<keyword evidence="6" id="KW-0012">Acyltransferase</keyword>
<evidence type="ECO:0008006" key="9">
    <source>
        <dbReference type="Google" id="ProtNLM"/>
    </source>
</evidence>
<evidence type="ECO:0000256" key="6">
    <source>
        <dbReference type="ARBA" id="ARBA00023315"/>
    </source>
</evidence>
<evidence type="ECO:0000256" key="3">
    <source>
        <dbReference type="ARBA" id="ARBA00022519"/>
    </source>
</evidence>
<keyword evidence="5" id="KW-0472">Membrane</keyword>
<dbReference type="EMBL" id="NVVJ01000017">
    <property type="protein sequence ID" value="PCJ25437.1"/>
    <property type="molecule type" value="Genomic_DNA"/>
</dbReference>
<evidence type="ECO:0000313" key="7">
    <source>
        <dbReference type="EMBL" id="PCJ25437.1"/>
    </source>
</evidence>
<sequence>MKPCLSLRSELEESTSAAQLNTQEKHQSHTQALTLISAFMHEPVRIVETSLKKNAAFLGIQEARRNTVIGRRKITDYFKTFRIEQRQDYLDLIKDDRRSRILATYHFGDYVYGMNTLACLEKPGRRRYVLSHSAANEAYFKNLRAGFGDRAINHSSEIICSQTNASNLSQLLRGGNSTLVLFCDLPAGFGELTEVHFLNRIAKFPKGPALLAISNRTPLLPVINYNDGLNNQIEFATQIEPRLNLDETLQAGVKRITQELVNFFERYFLQYPEQWRYLQNLPLYFLKP</sequence>
<keyword evidence="3" id="KW-0997">Cell inner membrane</keyword>
<keyword evidence="2" id="KW-1003">Cell membrane</keyword>
<reference evidence="8" key="1">
    <citation type="submission" date="2017-08" db="EMBL/GenBank/DDBJ databases">
        <title>A dynamic microbial community with high functional redundancy inhabits the cold, oxic subseafloor aquifer.</title>
        <authorList>
            <person name="Tully B.J."/>
            <person name="Wheat C.G."/>
            <person name="Glazer B.T."/>
            <person name="Huber J.A."/>
        </authorList>
    </citation>
    <scope>NUCLEOTIDE SEQUENCE [LARGE SCALE GENOMIC DNA]</scope>
</reference>
<protein>
    <recommendedName>
        <fullName evidence="9">Lipid A biosynthesis acyltransferase</fullName>
    </recommendedName>
</protein>
<evidence type="ECO:0000256" key="5">
    <source>
        <dbReference type="ARBA" id="ARBA00023136"/>
    </source>
</evidence>
<evidence type="ECO:0000256" key="1">
    <source>
        <dbReference type="ARBA" id="ARBA00004533"/>
    </source>
</evidence>
<dbReference type="InterPro" id="IPR004960">
    <property type="entry name" value="LipA_acyltrans"/>
</dbReference>
<proteinExistence type="predicted"/>
<evidence type="ECO:0000256" key="4">
    <source>
        <dbReference type="ARBA" id="ARBA00022679"/>
    </source>
</evidence>
<evidence type="ECO:0000256" key="2">
    <source>
        <dbReference type="ARBA" id="ARBA00022475"/>
    </source>
</evidence>
<dbReference type="Proteomes" id="UP000218327">
    <property type="component" value="Unassembled WGS sequence"/>
</dbReference>
<evidence type="ECO:0000313" key="8">
    <source>
        <dbReference type="Proteomes" id="UP000218327"/>
    </source>
</evidence>
<name>A0A2A5B1J6_9GAMM</name>
<dbReference type="GO" id="GO:0009247">
    <property type="term" value="P:glycolipid biosynthetic process"/>
    <property type="evidence" value="ECO:0007669"/>
    <property type="project" value="UniProtKB-ARBA"/>
</dbReference>
<dbReference type="GO" id="GO:0005886">
    <property type="term" value="C:plasma membrane"/>
    <property type="evidence" value="ECO:0007669"/>
    <property type="project" value="UniProtKB-SubCell"/>
</dbReference>
<organism evidence="7 8">
    <name type="scientific">SAR86 cluster bacterium</name>
    <dbReference type="NCBI Taxonomy" id="2030880"/>
    <lineage>
        <taxon>Bacteria</taxon>
        <taxon>Pseudomonadati</taxon>
        <taxon>Pseudomonadota</taxon>
        <taxon>Gammaproteobacteria</taxon>
        <taxon>SAR86 cluster</taxon>
    </lineage>
</organism>
<comment type="caution">
    <text evidence="7">The sequence shown here is derived from an EMBL/GenBank/DDBJ whole genome shotgun (WGS) entry which is preliminary data.</text>
</comment>
<dbReference type="GO" id="GO:0016746">
    <property type="term" value="F:acyltransferase activity"/>
    <property type="evidence" value="ECO:0007669"/>
    <property type="project" value="UniProtKB-KW"/>
</dbReference>
<comment type="subcellular location">
    <subcellularLocation>
        <location evidence="1">Cell inner membrane</location>
    </subcellularLocation>
</comment>
<accession>A0A2A5B1J6</accession>
<gene>
    <name evidence="7" type="ORF">COA96_07320</name>
</gene>
<dbReference type="Pfam" id="PF03279">
    <property type="entry name" value="Lip_A_acyltrans"/>
    <property type="match status" value="1"/>
</dbReference>
<keyword evidence="4" id="KW-0808">Transferase</keyword>